<organism evidence="1 2">
    <name type="scientific">Campylobacter rectus RM3267</name>
    <dbReference type="NCBI Taxonomy" id="553218"/>
    <lineage>
        <taxon>Bacteria</taxon>
        <taxon>Pseudomonadati</taxon>
        <taxon>Campylobacterota</taxon>
        <taxon>Epsilonproteobacteria</taxon>
        <taxon>Campylobacterales</taxon>
        <taxon>Campylobacteraceae</taxon>
        <taxon>Campylobacter</taxon>
    </lineage>
</organism>
<accession>B9D198</accession>
<dbReference type="AlphaFoldDB" id="B9D198"/>
<comment type="caution">
    <text evidence="1">The sequence shown here is derived from an EMBL/GenBank/DDBJ whole genome shotgun (WGS) entry which is preliminary data.</text>
</comment>
<dbReference type="EMBL" id="ACFU01000008">
    <property type="protein sequence ID" value="EEF14264.1"/>
    <property type="molecule type" value="Genomic_DNA"/>
</dbReference>
<sequence>MSLNLTGVLMKKLVWLNPVVKNIYDFAALKEILQDKGFSVAQCKKDHVQSVKNAYKNGLAQSELIFDSRCPRAVNFVRANFKEQATLISNLNPILIESAIELSSKLKEDEWLYVTTPCEDLAELGRGLNLERITFLTWKSFREQNAINLKMRSIEQSPISPGFFANLGVKTLSLGSKEKIENALSYKFSELKNYRIIELLYCENGCHNGDGL</sequence>
<dbReference type="STRING" id="553218.CAMRE0001_3184"/>
<protein>
    <submittedName>
        <fullName evidence="1">Uncharacterized protein</fullName>
    </submittedName>
</protein>
<evidence type="ECO:0000313" key="2">
    <source>
        <dbReference type="Proteomes" id="UP000003082"/>
    </source>
</evidence>
<dbReference type="InterPro" id="IPR009016">
    <property type="entry name" value="Fe_hydrogenase"/>
</dbReference>
<keyword evidence="2" id="KW-1185">Reference proteome</keyword>
<dbReference type="Proteomes" id="UP000003082">
    <property type="component" value="Unassembled WGS sequence"/>
</dbReference>
<name>B9D198_CAMRE</name>
<reference evidence="1 2" key="1">
    <citation type="submission" date="2008-08" db="EMBL/GenBank/DDBJ databases">
        <authorList>
            <person name="Madupu R."/>
            <person name="Durkin A.S."/>
            <person name="Torralba M."/>
            <person name="Methe B."/>
            <person name="Sutton G.G."/>
            <person name="Strausberg R.L."/>
            <person name="Nelson K.E."/>
        </authorList>
    </citation>
    <scope>NUCLEOTIDE SEQUENCE [LARGE SCALE GENOMIC DNA]</scope>
    <source>
        <strain evidence="1 2">RM3267</strain>
    </source>
</reference>
<evidence type="ECO:0000313" key="1">
    <source>
        <dbReference type="EMBL" id="EEF14264.1"/>
    </source>
</evidence>
<dbReference type="SUPFAM" id="SSF53920">
    <property type="entry name" value="Fe-only hydrogenase"/>
    <property type="match status" value="1"/>
</dbReference>
<proteinExistence type="predicted"/>
<gene>
    <name evidence="1" type="ORF">CAMRE0001_3184</name>
</gene>
<dbReference type="eggNOG" id="ENOG5033194">
    <property type="taxonomic scope" value="Bacteria"/>
</dbReference>